<dbReference type="EMBL" id="PPHD01004232">
    <property type="protein sequence ID" value="POI33098.1"/>
    <property type="molecule type" value="Genomic_DNA"/>
</dbReference>
<organism evidence="1 2">
    <name type="scientific">Bambusicola thoracicus</name>
    <name type="common">Chinese bamboo-partridge</name>
    <name type="synonym">Perdix thoracica</name>
    <dbReference type="NCBI Taxonomy" id="9083"/>
    <lineage>
        <taxon>Eukaryota</taxon>
        <taxon>Metazoa</taxon>
        <taxon>Chordata</taxon>
        <taxon>Craniata</taxon>
        <taxon>Vertebrata</taxon>
        <taxon>Euteleostomi</taxon>
        <taxon>Archelosauria</taxon>
        <taxon>Archosauria</taxon>
        <taxon>Dinosauria</taxon>
        <taxon>Saurischia</taxon>
        <taxon>Theropoda</taxon>
        <taxon>Coelurosauria</taxon>
        <taxon>Aves</taxon>
        <taxon>Neognathae</taxon>
        <taxon>Galloanserae</taxon>
        <taxon>Galliformes</taxon>
        <taxon>Phasianidae</taxon>
        <taxon>Perdicinae</taxon>
        <taxon>Bambusicola</taxon>
    </lineage>
</organism>
<dbReference type="PANTHER" id="PTHR13170:SF23">
    <property type="entry name" value="PROTEIN O-GLCNACASE-LIKE"/>
    <property type="match status" value="1"/>
</dbReference>
<dbReference type="AlphaFoldDB" id="A0A2P4T9Q4"/>
<dbReference type="OrthoDB" id="9975416at2759"/>
<dbReference type="Gene3D" id="1.20.58.240">
    <property type="entry name" value="STAT, domain 1"/>
    <property type="match status" value="1"/>
</dbReference>
<keyword evidence="2" id="KW-1185">Reference proteome</keyword>
<name>A0A2P4T9Q4_BAMTH</name>
<dbReference type="GO" id="GO:0009100">
    <property type="term" value="P:glycoprotein metabolic process"/>
    <property type="evidence" value="ECO:0007669"/>
    <property type="project" value="TreeGrafter"/>
</dbReference>
<feature type="non-terminal residue" evidence="1">
    <location>
        <position position="1"/>
    </location>
</feature>
<reference evidence="1 2" key="1">
    <citation type="submission" date="2018-01" db="EMBL/GenBank/DDBJ databases">
        <title>Comparison of the Chinese Bamboo Partridge and Red Junglefowl genome sequences highlights the importance of demography in genome evolution.</title>
        <authorList>
            <person name="Tiley G.P."/>
            <person name="Kimball R.T."/>
            <person name="Braun E.L."/>
            <person name="Burleigh J.G."/>
        </authorList>
    </citation>
    <scope>NUCLEOTIDE SEQUENCE [LARGE SCALE GENOMIC DNA]</scope>
    <source>
        <strain evidence="1">RTK389</strain>
        <tissue evidence="1">Blood</tissue>
    </source>
</reference>
<dbReference type="Proteomes" id="UP000237246">
    <property type="component" value="Unassembled WGS sequence"/>
</dbReference>
<evidence type="ECO:0000313" key="2">
    <source>
        <dbReference type="Proteomes" id="UP000237246"/>
    </source>
</evidence>
<accession>A0A2P4T9Q4</accession>
<sequence>VAEWRSRARSFQQLCAQMCCLHSRFVRSAGQALLYDLHPYLWDIRNLLLAASAFVLWLGCQNIAAPLFPGEDAEPWVRHGGLFGELQATVSASRSEGTVAEQRELKCSNGAGLGLSWVGLFQGKLYQMCQEGLDGEPSTAEVLMAHPNLLGDR</sequence>
<gene>
    <name evidence="1" type="ORF">CIB84_003150</name>
</gene>
<protein>
    <submittedName>
        <fullName evidence="1">Uncharacterized protein</fullName>
    </submittedName>
</protein>
<proteinExistence type="predicted"/>
<comment type="caution">
    <text evidence="1">The sequence shown here is derived from an EMBL/GenBank/DDBJ whole genome shotgun (WGS) entry which is preliminary data.</text>
</comment>
<dbReference type="InterPro" id="IPR051822">
    <property type="entry name" value="Glycosyl_Hydrolase_84"/>
</dbReference>
<dbReference type="PANTHER" id="PTHR13170">
    <property type="entry name" value="O-GLCNACASE"/>
    <property type="match status" value="1"/>
</dbReference>
<dbReference type="GO" id="GO:0016231">
    <property type="term" value="F:beta-N-acetylglucosaminidase activity"/>
    <property type="evidence" value="ECO:0007669"/>
    <property type="project" value="TreeGrafter"/>
</dbReference>
<evidence type="ECO:0000313" key="1">
    <source>
        <dbReference type="EMBL" id="POI33098.1"/>
    </source>
</evidence>